<dbReference type="Proteomes" id="UP001207337">
    <property type="component" value="Unassembled WGS sequence"/>
</dbReference>
<evidence type="ECO:0000313" key="3">
    <source>
        <dbReference type="EMBL" id="MCW9712755.1"/>
    </source>
</evidence>
<dbReference type="Pfam" id="PF06439">
    <property type="entry name" value="3keto-disac_hyd"/>
    <property type="match status" value="1"/>
</dbReference>
<dbReference type="Gene3D" id="2.60.120.560">
    <property type="entry name" value="Exo-inulinase, domain 1"/>
    <property type="match status" value="1"/>
</dbReference>
<accession>A0ABT3PY20</accession>
<keyword evidence="1" id="KW-0732">Signal</keyword>
<dbReference type="RefSeq" id="WP_265788949.1">
    <property type="nucleotide sequence ID" value="NZ_BAABRS010000001.1"/>
</dbReference>
<feature type="chain" id="PRO_5047294307" evidence="1">
    <location>
        <begin position="20"/>
        <end position="266"/>
    </location>
</feature>
<protein>
    <submittedName>
        <fullName evidence="3">DUF1080 domain-containing protein</fullName>
    </submittedName>
</protein>
<feature type="domain" description="3-keto-alpha-glucoside-1,2-lyase/3-keto-2-hydroxy-glucal hydratase" evidence="2">
    <location>
        <begin position="34"/>
        <end position="261"/>
    </location>
</feature>
<comment type="caution">
    <text evidence="3">The sequence shown here is derived from an EMBL/GenBank/DDBJ whole genome shotgun (WGS) entry which is preliminary data.</text>
</comment>
<organism evidence="3 4">
    <name type="scientific">Fodinibius salicampi</name>
    <dbReference type="NCBI Taxonomy" id="1920655"/>
    <lineage>
        <taxon>Bacteria</taxon>
        <taxon>Pseudomonadati</taxon>
        <taxon>Balneolota</taxon>
        <taxon>Balneolia</taxon>
        <taxon>Balneolales</taxon>
        <taxon>Balneolaceae</taxon>
        <taxon>Fodinibius</taxon>
    </lineage>
</organism>
<gene>
    <name evidence="3" type="ORF">LQ318_07550</name>
</gene>
<evidence type="ECO:0000259" key="2">
    <source>
        <dbReference type="Pfam" id="PF06439"/>
    </source>
</evidence>
<reference evidence="3 4" key="1">
    <citation type="submission" date="2021-11" db="EMBL/GenBank/DDBJ databases">
        <title>Aliifidinibius sp. nov., a new bacterium isolated from saline soil.</title>
        <authorList>
            <person name="Galisteo C."/>
            <person name="De La Haba R."/>
            <person name="Sanchez-Porro C."/>
            <person name="Ventosa A."/>
        </authorList>
    </citation>
    <scope>NUCLEOTIDE SEQUENCE [LARGE SCALE GENOMIC DNA]</scope>
    <source>
        <strain evidence="3 4">KACC 190600</strain>
    </source>
</reference>
<sequence length="266" mass="29794">MKNIFIGVLAVLFGLSATAFVFNNEESSSQSEEEWITLFNGENLEGWTPKFTGYDLGVNYNNTFRVEDGLLTVSYEDWDEFQGEFGHLFYKDSFSNYKIRAEYRFVGEQVKGGEGWAIRNNGLMLHGQDPATMAKDQEFPVSIEVQLLGGNGEDPRTTANLCTPGTNVVMDGELFTPHCTSSDSETYHGDQWVTVEVEVRGSEVVKHFVNGEQVMDYTEPQYDERDGTAQPLIEGDNLLIDSGTISIQAESHPTQFRKIEVLPLDG</sequence>
<dbReference type="InterPro" id="IPR010496">
    <property type="entry name" value="AL/BT2_dom"/>
</dbReference>
<evidence type="ECO:0000313" key="4">
    <source>
        <dbReference type="Proteomes" id="UP001207337"/>
    </source>
</evidence>
<dbReference type="EMBL" id="JAJNDC010000001">
    <property type="protein sequence ID" value="MCW9712755.1"/>
    <property type="molecule type" value="Genomic_DNA"/>
</dbReference>
<evidence type="ECO:0000256" key="1">
    <source>
        <dbReference type="SAM" id="SignalP"/>
    </source>
</evidence>
<proteinExistence type="predicted"/>
<keyword evidence="4" id="KW-1185">Reference proteome</keyword>
<name>A0ABT3PY20_9BACT</name>
<feature type="signal peptide" evidence="1">
    <location>
        <begin position="1"/>
        <end position="19"/>
    </location>
</feature>